<dbReference type="EMBL" id="GL433847">
    <property type="protein sequence ID" value="EFN54656.1"/>
    <property type="molecule type" value="Genomic_DNA"/>
</dbReference>
<dbReference type="GO" id="GO:0005993">
    <property type="term" value="P:trehalose catabolic process"/>
    <property type="evidence" value="ECO:0007669"/>
    <property type="project" value="TreeGrafter"/>
</dbReference>
<evidence type="ECO:0000313" key="5">
    <source>
        <dbReference type="EMBL" id="EFN54656.1"/>
    </source>
</evidence>
<dbReference type="STRING" id="554065.E1ZHS9"/>
<dbReference type="AlphaFoldDB" id="E1ZHS9"/>
<keyword evidence="6" id="KW-1185">Reference proteome</keyword>
<dbReference type="FunCoup" id="E1ZHS9">
    <property type="interactions" value="285"/>
</dbReference>
<dbReference type="InParanoid" id="E1ZHS9"/>
<comment type="catalytic activity">
    <reaction evidence="4">
        <text>alpha,alpha-trehalose + H2O = alpha-D-glucose + beta-D-glucose</text>
        <dbReference type="Rhea" id="RHEA:32675"/>
        <dbReference type="ChEBI" id="CHEBI:15377"/>
        <dbReference type="ChEBI" id="CHEBI:15903"/>
        <dbReference type="ChEBI" id="CHEBI:16551"/>
        <dbReference type="ChEBI" id="CHEBI:17925"/>
        <dbReference type="EC" id="3.2.1.28"/>
    </reaction>
</comment>
<dbReference type="Proteomes" id="UP000008141">
    <property type="component" value="Unassembled WGS sequence"/>
</dbReference>
<proteinExistence type="inferred from homology"/>
<protein>
    <recommendedName>
        <fullName evidence="4">Trehalase</fullName>
        <ecNumber evidence="4">3.2.1.28</ecNumber>
    </recommendedName>
    <alternativeName>
        <fullName evidence="4">Alpha-trehalose glucohydrolase</fullName>
    </alternativeName>
</protein>
<dbReference type="PRINTS" id="PR00744">
    <property type="entry name" value="GLHYDRLASE37"/>
</dbReference>
<dbReference type="GeneID" id="17354103"/>
<dbReference type="PANTHER" id="PTHR23403:SF1">
    <property type="entry name" value="TREHALASE"/>
    <property type="match status" value="1"/>
</dbReference>
<organism evidence="6">
    <name type="scientific">Chlorella variabilis</name>
    <name type="common">Green alga</name>
    <dbReference type="NCBI Taxonomy" id="554065"/>
    <lineage>
        <taxon>Eukaryota</taxon>
        <taxon>Viridiplantae</taxon>
        <taxon>Chlorophyta</taxon>
        <taxon>core chlorophytes</taxon>
        <taxon>Trebouxiophyceae</taxon>
        <taxon>Chlorellales</taxon>
        <taxon>Chlorellaceae</taxon>
        <taxon>Chlorella clade</taxon>
        <taxon>Chlorella</taxon>
    </lineage>
</organism>
<dbReference type="InterPro" id="IPR018232">
    <property type="entry name" value="Glyco_hydro_37_CS"/>
</dbReference>
<evidence type="ECO:0000256" key="1">
    <source>
        <dbReference type="ARBA" id="ARBA00005615"/>
    </source>
</evidence>
<dbReference type="InterPro" id="IPR008928">
    <property type="entry name" value="6-hairpin_glycosidase_sf"/>
</dbReference>
<dbReference type="InterPro" id="IPR001661">
    <property type="entry name" value="Glyco_hydro_37"/>
</dbReference>
<dbReference type="EC" id="3.2.1.28" evidence="4"/>
<evidence type="ECO:0000313" key="6">
    <source>
        <dbReference type="Proteomes" id="UP000008141"/>
    </source>
</evidence>
<keyword evidence="3 4" id="KW-0326">Glycosidase</keyword>
<dbReference type="SUPFAM" id="SSF48208">
    <property type="entry name" value="Six-hairpin glycosidases"/>
    <property type="match status" value="1"/>
</dbReference>
<evidence type="ECO:0000256" key="4">
    <source>
        <dbReference type="RuleBase" id="RU361180"/>
    </source>
</evidence>
<comment type="similarity">
    <text evidence="1 4">Belongs to the glycosyl hydrolase 37 family.</text>
</comment>
<gene>
    <name evidence="5" type="ORF">CHLNCDRAFT_24474</name>
</gene>
<evidence type="ECO:0000256" key="3">
    <source>
        <dbReference type="ARBA" id="ARBA00023295"/>
    </source>
</evidence>
<dbReference type="Pfam" id="PF01204">
    <property type="entry name" value="Trehalase"/>
    <property type="match status" value="1"/>
</dbReference>
<dbReference type="PANTHER" id="PTHR23403">
    <property type="entry name" value="TREHALASE"/>
    <property type="match status" value="1"/>
</dbReference>
<dbReference type="KEGG" id="cvr:CHLNCDRAFT_24474"/>
<reference evidence="5 6" key="1">
    <citation type="journal article" date="2010" name="Plant Cell">
        <title>The Chlorella variabilis NC64A genome reveals adaptation to photosymbiosis, coevolution with viruses, and cryptic sex.</title>
        <authorList>
            <person name="Blanc G."/>
            <person name="Duncan G."/>
            <person name="Agarkova I."/>
            <person name="Borodovsky M."/>
            <person name="Gurnon J."/>
            <person name="Kuo A."/>
            <person name="Lindquist E."/>
            <person name="Lucas S."/>
            <person name="Pangilinan J."/>
            <person name="Polle J."/>
            <person name="Salamov A."/>
            <person name="Terry A."/>
            <person name="Yamada T."/>
            <person name="Dunigan D.D."/>
            <person name="Grigoriev I.V."/>
            <person name="Claverie J.M."/>
            <person name="Van Etten J.L."/>
        </authorList>
    </citation>
    <scope>NUCLEOTIDE SEQUENCE [LARGE SCALE GENOMIC DNA]</scope>
    <source>
        <strain evidence="5 6">NC64A</strain>
    </source>
</reference>
<accession>E1ZHS9</accession>
<evidence type="ECO:0000256" key="2">
    <source>
        <dbReference type="ARBA" id="ARBA00022801"/>
    </source>
</evidence>
<dbReference type="eggNOG" id="KOG0602">
    <property type="taxonomic scope" value="Eukaryota"/>
</dbReference>
<dbReference type="OrthoDB" id="3542292at2759"/>
<keyword evidence="2 4" id="KW-0378">Hydrolase</keyword>
<sequence length="475" mass="52264">PQIRDWAYALYEIWGRLARQLSPEVSQNPELYTMLPVPNPFVVPGARFREIYYWDSFWVLKGLIASNLTTLAQARDACCQLPGSCPQAASPLSCIRTYYLNRSQPPLFSEMVRIVWEATGNRALLSDAMPALLREHAFWTSPPKQARPCCLPGCTTRPCILHSSHATLLLLPLQVVAVAGDGKQYNVSRYFANWQQPRPESYICLRLRLSCTARPHEKAETWPQLYSNPCPAGWDFSTRWFRDGRSLATVRTTSILPADLNGFLLQMEANIADFAAELGCSEVEQQFRQLAMDRRDALNTLFWNNSTAQWHDLICNPQQGEGTAAGTSAPTGQAIFASNFIPLFAGAAGPGSEQASGRSWALNASGLIGVGGVAVSLTESGQQWDWPNVWPPITSMLIDGADKFGGELGAVLSRQLTASYLGTVLATWEDTGRMFEKFNVETLGVPGGGGEYEVVDGFGWTNGVVLDLLNRFGGE</sequence>
<dbReference type="PROSITE" id="PS00928">
    <property type="entry name" value="TREHALASE_2"/>
    <property type="match status" value="1"/>
</dbReference>
<feature type="non-terminal residue" evidence="5">
    <location>
        <position position="1"/>
    </location>
</feature>
<dbReference type="InterPro" id="IPR012341">
    <property type="entry name" value="6hp_glycosidase-like_sf"/>
</dbReference>
<name>E1ZHS9_CHLVA</name>
<dbReference type="OMA" id="RYWDASD"/>
<dbReference type="RefSeq" id="XP_005846758.1">
    <property type="nucleotide sequence ID" value="XM_005846696.1"/>
</dbReference>
<dbReference type="Gene3D" id="1.50.10.10">
    <property type="match status" value="1"/>
</dbReference>
<dbReference type="GO" id="GO:0004555">
    <property type="term" value="F:alpha,alpha-trehalase activity"/>
    <property type="evidence" value="ECO:0007669"/>
    <property type="project" value="UniProtKB-EC"/>
</dbReference>